<protein>
    <submittedName>
        <fullName evidence="1">Uncharacterized protein</fullName>
    </submittedName>
</protein>
<sequence length="70" mass="7424">MAQGAGPTVTGKLSRANWEDLKYQRTVRTGDAGRLGTKVTVISAGSRRWCFPGTTTTARIVSAGDAVKLK</sequence>
<reference evidence="1 2" key="1">
    <citation type="submission" date="2021-03" db="EMBL/GenBank/DDBJ databases">
        <title>Complete genome sequence of Streptomyces cyanogenus S136, producer of anticancer angucycline landomycin A.</title>
        <authorList>
            <person name="Hrab P."/>
            <person name="Ruckert C."/>
            <person name="Busche T."/>
            <person name="Ostash I."/>
            <person name="Kalinowski J."/>
            <person name="Fedorenko V."/>
            <person name="Yushchuk O."/>
            <person name="Ostash B."/>
        </authorList>
    </citation>
    <scope>NUCLEOTIDE SEQUENCE [LARGE SCALE GENOMIC DNA]</scope>
    <source>
        <strain evidence="1 2">S136</strain>
    </source>
</reference>
<evidence type="ECO:0000313" key="2">
    <source>
        <dbReference type="Proteomes" id="UP000663908"/>
    </source>
</evidence>
<gene>
    <name evidence="1" type="ORF">S1361_25915</name>
</gene>
<dbReference type="EMBL" id="CP071839">
    <property type="protein sequence ID" value="QTE00795.1"/>
    <property type="molecule type" value="Genomic_DNA"/>
</dbReference>
<name>A0ABX7TVI9_STRCY</name>
<accession>A0ABX7TVI9</accession>
<organism evidence="1 2">
    <name type="scientific">Streptomyces cyanogenus</name>
    <dbReference type="NCBI Taxonomy" id="80860"/>
    <lineage>
        <taxon>Bacteria</taxon>
        <taxon>Bacillati</taxon>
        <taxon>Actinomycetota</taxon>
        <taxon>Actinomycetes</taxon>
        <taxon>Kitasatosporales</taxon>
        <taxon>Streptomycetaceae</taxon>
        <taxon>Streptomyces</taxon>
    </lineage>
</organism>
<evidence type="ECO:0000313" key="1">
    <source>
        <dbReference type="EMBL" id="QTE00795.1"/>
    </source>
</evidence>
<proteinExistence type="predicted"/>
<keyword evidence="2" id="KW-1185">Reference proteome</keyword>
<dbReference type="Proteomes" id="UP000663908">
    <property type="component" value="Chromosome"/>
</dbReference>